<organism evidence="2 3">
    <name type="scientific">Tuber borchii</name>
    <name type="common">White truffle</name>
    <dbReference type="NCBI Taxonomy" id="42251"/>
    <lineage>
        <taxon>Eukaryota</taxon>
        <taxon>Fungi</taxon>
        <taxon>Dikarya</taxon>
        <taxon>Ascomycota</taxon>
        <taxon>Pezizomycotina</taxon>
        <taxon>Pezizomycetes</taxon>
        <taxon>Pezizales</taxon>
        <taxon>Tuberaceae</taxon>
        <taxon>Tuber</taxon>
    </lineage>
</organism>
<feature type="compositionally biased region" description="Basic and acidic residues" evidence="1">
    <location>
        <begin position="166"/>
        <end position="181"/>
    </location>
</feature>
<evidence type="ECO:0000313" key="2">
    <source>
        <dbReference type="EMBL" id="PUU73674.1"/>
    </source>
</evidence>
<sequence length="331" mass="37682">MPDDCGRLVSVLAFYVFSCSCFHASNKRSKPSRNTQSNWKEEIENGPSLFRRRNYSHGSSRHSSPRGQSPAFGFYTSRNNATYSVPSTADSTETERPVHLNNLFSEVEEKRTKIERITTVTVTQLPRIHPPVNEYHPPVVSALPDRRMDTAWMRLPPPTARAMRAINRETHSRRDSVRDKYSSTNDVTSDIHQLESQSIARNKSEEWRTVGDSNPANGTGSKKPEGTVGKKEMSEGAEEEGEEEQQHKVPEILSEEHWLKRRRVFTSLPGLNGRRSVEIDGSIKFDQDQESPYHSAFSQPAEAIRRPAQVFTRPYPLRSISSDLDDNFYSD</sequence>
<protein>
    <submittedName>
        <fullName evidence="2">Uncharacterized protein</fullName>
    </submittedName>
</protein>
<dbReference type="OrthoDB" id="506431at2759"/>
<dbReference type="PROSITE" id="PS51257">
    <property type="entry name" value="PROKAR_LIPOPROTEIN"/>
    <property type="match status" value="1"/>
</dbReference>
<feature type="compositionally biased region" description="Polar residues" evidence="1">
    <location>
        <begin position="182"/>
        <end position="201"/>
    </location>
</feature>
<feature type="compositionally biased region" description="Polar residues" evidence="1">
    <location>
        <begin position="211"/>
        <end position="220"/>
    </location>
</feature>
<name>A0A2T6ZE49_TUBBO</name>
<reference evidence="2 3" key="1">
    <citation type="submission" date="2017-04" db="EMBL/GenBank/DDBJ databases">
        <title>Draft genome sequence of Tuber borchii Vittad., a whitish edible truffle.</title>
        <authorList>
            <consortium name="DOE Joint Genome Institute"/>
            <person name="Murat C."/>
            <person name="Kuo A."/>
            <person name="Barry K.W."/>
            <person name="Clum A."/>
            <person name="Dockter R.B."/>
            <person name="Fauchery L."/>
            <person name="Iotti M."/>
            <person name="Kohler A."/>
            <person name="Labutti K."/>
            <person name="Lindquist E.A."/>
            <person name="Lipzen A."/>
            <person name="Ohm R.A."/>
            <person name="Wang M."/>
            <person name="Grigoriev I.V."/>
            <person name="Zambonelli A."/>
            <person name="Martin F.M."/>
        </authorList>
    </citation>
    <scope>NUCLEOTIDE SEQUENCE [LARGE SCALE GENOMIC DNA]</scope>
    <source>
        <strain evidence="2 3">Tbo3840</strain>
    </source>
</reference>
<feature type="compositionally biased region" description="Basic residues" evidence="1">
    <location>
        <begin position="50"/>
        <end position="64"/>
    </location>
</feature>
<feature type="compositionally biased region" description="Basic and acidic residues" evidence="1">
    <location>
        <begin position="222"/>
        <end position="234"/>
    </location>
</feature>
<accession>A0A2T6ZE49</accession>
<gene>
    <name evidence="2" type="ORF">B9Z19DRAFT_1003502</name>
</gene>
<dbReference type="Proteomes" id="UP000244722">
    <property type="component" value="Unassembled WGS sequence"/>
</dbReference>
<feature type="region of interest" description="Disordered" evidence="1">
    <location>
        <begin position="25"/>
        <end position="72"/>
    </location>
</feature>
<feature type="region of interest" description="Disordered" evidence="1">
    <location>
        <begin position="166"/>
        <end position="251"/>
    </location>
</feature>
<keyword evidence="3" id="KW-1185">Reference proteome</keyword>
<evidence type="ECO:0000256" key="1">
    <source>
        <dbReference type="SAM" id="MobiDB-lite"/>
    </source>
</evidence>
<proteinExistence type="predicted"/>
<evidence type="ECO:0000313" key="3">
    <source>
        <dbReference type="Proteomes" id="UP000244722"/>
    </source>
</evidence>
<comment type="caution">
    <text evidence="2">The sequence shown here is derived from an EMBL/GenBank/DDBJ whole genome shotgun (WGS) entry which is preliminary data.</text>
</comment>
<dbReference type="EMBL" id="NESQ01000355">
    <property type="protein sequence ID" value="PUU73674.1"/>
    <property type="molecule type" value="Genomic_DNA"/>
</dbReference>
<dbReference type="AlphaFoldDB" id="A0A2T6ZE49"/>